<dbReference type="HOGENOM" id="CLU_3064869_0_0_10"/>
<dbReference type="AlphaFoldDB" id="C9LDN9"/>
<reference evidence="2" key="1">
    <citation type="submission" date="2009-09" db="EMBL/GenBank/DDBJ databases">
        <authorList>
            <person name="Weinstock G."/>
            <person name="Sodergren E."/>
            <person name="Clifton S."/>
            <person name="Fulton L."/>
            <person name="Fulton B."/>
            <person name="Courtney L."/>
            <person name="Fronick C."/>
            <person name="Harrison M."/>
            <person name="Strong C."/>
            <person name="Farmer C."/>
            <person name="Delahaunty K."/>
            <person name="Markovic C."/>
            <person name="Hall O."/>
            <person name="Minx P."/>
            <person name="Tomlinson C."/>
            <person name="Mitreva M."/>
            <person name="Nelson J."/>
            <person name="Hou S."/>
            <person name="Wollam A."/>
            <person name="Pepin K.H."/>
            <person name="Johnson M."/>
            <person name="Bhonagiri V."/>
            <person name="Nash W.E."/>
            <person name="Warren W."/>
            <person name="Chinwalla A."/>
            <person name="Mardis E.R."/>
            <person name="Wilson R.K."/>
        </authorList>
    </citation>
    <scope>NUCLEOTIDE SEQUENCE [LARGE SCALE GENOMIC DNA]</scope>
    <source>
        <strain evidence="2">ATCC 51259</strain>
    </source>
</reference>
<evidence type="ECO:0000313" key="3">
    <source>
        <dbReference type="Proteomes" id="UP000003460"/>
    </source>
</evidence>
<dbReference type="Proteomes" id="UP000003460">
    <property type="component" value="Unassembled WGS sequence"/>
</dbReference>
<name>C9LDN9_9BACT</name>
<protein>
    <submittedName>
        <fullName evidence="2">Uncharacterized protein</fullName>
    </submittedName>
</protein>
<gene>
    <name evidence="2" type="ORF">GCWU000325_00312</name>
</gene>
<proteinExistence type="predicted"/>
<comment type="caution">
    <text evidence="2">The sequence shown here is derived from an EMBL/GenBank/DDBJ whole genome shotgun (WGS) entry which is preliminary data.</text>
</comment>
<dbReference type="EMBL" id="ACIJ02000005">
    <property type="protein sequence ID" value="EEX72794.1"/>
    <property type="molecule type" value="Genomic_DNA"/>
</dbReference>
<feature type="region of interest" description="Disordered" evidence="1">
    <location>
        <begin position="33"/>
        <end position="53"/>
    </location>
</feature>
<sequence length="53" mass="5890">MRQRCGARTVGSVLSYTHCLLTKRAFYTYRQQTSARPKSAGGVCAHDNKGLRS</sequence>
<keyword evidence="3" id="KW-1185">Reference proteome</keyword>
<evidence type="ECO:0000313" key="2">
    <source>
        <dbReference type="EMBL" id="EEX72794.1"/>
    </source>
</evidence>
<accession>C9LDN9</accession>
<organism evidence="2 3">
    <name type="scientific">Alloprevotella tannerae ATCC 51259</name>
    <dbReference type="NCBI Taxonomy" id="626522"/>
    <lineage>
        <taxon>Bacteria</taxon>
        <taxon>Pseudomonadati</taxon>
        <taxon>Bacteroidota</taxon>
        <taxon>Bacteroidia</taxon>
        <taxon>Bacteroidales</taxon>
        <taxon>Prevotellaceae</taxon>
        <taxon>Alloprevotella</taxon>
    </lineage>
</organism>
<evidence type="ECO:0000256" key="1">
    <source>
        <dbReference type="SAM" id="MobiDB-lite"/>
    </source>
</evidence>
<dbReference type="STRING" id="626522.GCWU000325_00312"/>